<dbReference type="PANTHER" id="PTHR38834">
    <property type="entry name" value="PERIPLASMIC SUBSTRATE BINDING PROTEIN FAMILY 3"/>
    <property type="match status" value="1"/>
</dbReference>
<dbReference type="Pfam" id="PF00497">
    <property type="entry name" value="SBP_bac_3"/>
    <property type="match status" value="1"/>
</dbReference>
<gene>
    <name evidence="3" type="ORF">FM069_11565</name>
</gene>
<organism evidence="3 4">
    <name type="scientific">Pseudomonas mangiferae</name>
    <dbReference type="NCBI Taxonomy" id="2593654"/>
    <lineage>
        <taxon>Bacteria</taxon>
        <taxon>Pseudomonadati</taxon>
        <taxon>Pseudomonadota</taxon>
        <taxon>Gammaproteobacteria</taxon>
        <taxon>Pseudomonadales</taxon>
        <taxon>Pseudomonadaceae</taxon>
        <taxon>Pseudomonas</taxon>
    </lineage>
</organism>
<feature type="chain" id="PRO_5021838801" evidence="1">
    <location>
        <begin position="22"/>
        <end position="244"/>
    </location>
</feature>
<dbReference type="EMBL" id="VJOY01000007">
    <property type="protein sequence ID" value="TRX74638.1"/>
    <property type="molecule type" value="Genomic_DNA"/>
</dbReference>
<protein>
    <submittedName>
        <fullName evidence="3">Transporter substrate-binding domain-containing protein</fullName>
    </submittedName>
</protein>
<dbReference type="InterPro" id="IPR001638">
    <property type="entry name" value="Solute-binding_3/MltF_N"/>
</dbReference>
<keyword evidence="4" id="KW-1185">Reference proteome</keyword>
<evidence type="ECO:0000313" key="4">
    <source>
        <dbReference type="Proteomes" id="UP000315235"/>
    </source>
</evidence>
<proteinExistence type="predicted"/>
<dbReference type="SMART" id="SM00062">
    <property type="entry name" value="PBPb"/>
    <property type="match status" value="1"/>
</dbReference>
<dbReference type="OrthoDB" id="8587856at2"/>
<dbReference type="Proteomes" id="UP000315235">
    <property type="component" value="Unassembled WGS sequence"/>
</dbReference>
<feature type="domain" description="Solute-binding protein family 3/N-terminal" evidence="2">
    <location>
        <begin position="23"/>
        <end position="244"/>
    </location>
</feature>
<dbReference type="RefSeq" id="WP_143488463.1">
    <property type="nucleotide sequence ID" value="NZ_VJOY01000007.1"/>
</dbReference>
<dbReference type="PANTHER" id="PTHR38834:SF3">
    <property type="entry name" value="SOLUTE-BINDING PROTEIN FAMILY 3_N-TERMINAL DOMAIN-CONTAINING PROTEIN"/>
    <property type="match status" value="1"/>
</dbReference>
<accession>A0A553GYQ4</accession>
<keyword evidence="1" id="KW-0732">Signal</keyword>
<dbReference type="AlphaFoldDB" id="A0A553GYQ4"/>
<name>A0A553GYQ4_9PSED</name>
<evidence type="ECO:0000256" key="1">
    <source>
        <dbReference type="SAM" id="SignalP"/>
    </source>
</evidence>
<evidence type="ECO:0000313" key="3">
    <source>
        <dbReference type="EMBL" id="TRX74638.1"/>
    </source>
</evidence>
<dbReference type="Gene3D" id="3.40.190.10">
    <property type="entry name" value="Periplasmic binding protein-like II"/>
    <property type="match status" value="2"/>
</dbReference>
<evidence type="ECO:0000259" key="2">
    <source>
        <dbReference type="SMART" id="SM00062"/>
    </source>
</evidence>
<reference evidence="3 4" key="1">
    <citation type="submission" date="2019-07" db="EMBL/GenBank/DDBJ databases">
        <title>Pseudomonas mangiferae sp. nov., isolated from bark of mango tree in Thailand.</title>
        <authorList>
            <person name="Srisuk N."/>
            <person name="Anurat P."/>
        </authorList>
    </citation>
    <scope>NUCLEOTIDE SEQUENCE [LARGE SCALE GENOMIC DNA]</scope>
    <source>
        <strain evidence="3 4">DMKU_BBB3-04</strain>
    </source>
</reference>
<comment type="caution">
    <text evidence="3">The sequence shown here is derived from an EMBL/GenBank/DDBJ whole genome shotgun (WGS) entry which is preliminary data.</text>
</comment>
<feature type="signal peptide" evidence="1">
    <location>
        <begin position="1"/>
        <end position="21"/>
    </location>
</feature>
<dbReference type="SUPFAM" id="SSF53850">
    <property type="entry name" value="Periplasmic binding protein-like II"/>
    <property type="match status" value="1"/>
</dbReference>
<sequence length="244" mass="26840">MSIARLLAVVLMSLGATLARAESLVLLTENLAPFNMSSNGSNFAKDDAVKGISADTLRLVCERAGVECQMILRFPWDRVYQQALKDTGYGLFSAARTPEREALFKWVGPIASNDWVLLGRADTPISVNSLQDAAKYRIGGYKGDAISQHLIDRGLAVETSLRDNENVKKLEKGQIDLWVTADPSGSYMARQEGLSDIKVVHRFHTADLFLALNKDTPDDLVRKLQTALDALRAEGALEKVRASY</sequence>